<reference evidence="3 4" key="1">
    <citation type="journal article" date="2019" name="Nat. Ecol. Evol.">
        <title>Megaphylogeny resolves global patterns of mushroom evolution.</title>
        <authorList>
            <person name="Varga T."/>
            <person name="Krizsan K."/>
            <person name="Foldi C."/>
            <person name="Dima B."/>
            <person name="Sanchez-Garcia M."/>
            <person name="Sanchez-Ramirez S."/>
            <person name="Szollosi G.J."/>
            <person name="Szarkandi J.G."/>
            <person name="Papp V."/>
            <person name="Albert L."/>
            <person name="Andreopoulos W."/>
            <person name="Angelini C."/>
            <person name="Antonin V."/>
            <person name="Barry K.W."/>
            <person name="Bougher N.L."/>
            <person name="Buchanan P."/>
            <person name="Buyck B."/>
            <person name="Bense V."/>
            <person name="Catcheside P."/>
            <person name="Chovatia M."/>
            <person name="Cooper J."/>
            <person name="Damon W."/>
            <person name="Desjardin D."/>
            <person name="Finy P."/>
            <person name="Geml J."/>
            <person name="Haridas S."/>
            <person name="Hughes K."/>
            <person name="Justo A."/>
            <person name="Karasinski D."/>
            <person name="Kautmanova I."/>
            <person name="Kiss B."/>
            <person name="Kocsube S."/>
            <person name="Kotiranta H."/>
            <person name="LaButti K.M."/>
            <person name="Lechner B.E."/>
            <person name="Liimatainen K."/>
            <person name="Lipzen A."/>
            <person name="Lukacs Z."/>
            <person name="Mihaltcheva S."/>
            <person name="Morgado L.N."/>
            <person name="Niskanen T."/>
            <person name="Noordeloos M.E."/>
            <person name="Ohm R.A."/>
            <person name="Ortiz-Santana B."/>
            <person name="Ovrebo C."/>
            <person name="Racz N."/>
            <person name="Riley R."/>
            <person name="Savchenko A."/>
            <person name="Shiryaev A."/>
            <person name="Soop K."/>
            <person name="Spirin V."/>
            <person name="Szebenyi C."/>
            <person name="Tomsovsky M."/>
            <person name="Tulloss R.E."/>
            <person name="Uehling J."/>
            <person name="Grigoriev I.V."/>
            <person name="Vagvolgyi C."/>
            <person name="Papp T."/>
            <person name="Martin F.M."/>
            <person name="Miettinen O."/>
            <person name="Hibbett D.S."/>
            <person name="Nagy L.G."/>
        </authorList>
    </citation>
    <scope>NUCLEOTIDE SEQUENCE [LARGE SCALE GENOMIC DNA]</scope>
    <source>
        <strain evidence="3 4">CBS 121175</strain>
    </source>
</reference>
<dbReference type="AlphaFoldDB" id="A0A5C3LDQ8"/>
<dbReference type="PANTHER" id="PTHR12452">
    <property type="entry name" value="42-9-9 PROTEIN-RELATED"/>
    <property type="match status" value="1"/>
</dbReference>
<dbReference type="Gene3D" id="3.40.30.10">
    <property type="entry name" value="Glutaredoxin"/>
    <property type="match status" value="1"/>
</dbReference>
<keyword evidence="4" id="KW-1185">Reference proteome</keyword>
<proteinExistence type="inferred from homology"/>
<dbReference type="Proteomes" id="UP000307440">
    <property type="component" value="Unassembled WGS sequence"/>
</dbReference>
<dbReference type="OrthoDB" id="78947at2759"/>
<dbReference type="InterPro" id="IPR045108">
    <property type="entry name" value="TXNDC17-like"/>
</dbReference>
<dbReference type="InterPro" id="IPR036249">
    <property type="entry name" value="Thioredoxin-like_sf"/>
</dbReference>
<organism evidence="3 4">
    <name type="scientific">Coprinopsis marcescibilis</name>
    <name type="common">Agaric fungus</name>
    <name type="synonym">Psathyrella marcescibilis</name>
    <dbReference type="NCBI Taxonomy" id="230819"/>
    <lineage>
        <taxon>Eukaryota</taxon>
        <taxon>Fungi</taxon>
        <taxon>Dikarya</taxon>
        <taxon>Basidiomycota</taxon>
        <taxon>Agaricomycotina</taxon>
        <taxon>Agaricomycetes</taxon>
        <taxon>Agaricomycetidae</taxon>
        <taxon>Agaricales</taxon>
        <taxon>Agaricineae</taxon>
        <taxon>Psathyrellaceae</taxon>
        <taxon>Coprinopsis</taxon>
    </lineage>
</organism>
<name>A0A5C3LDQ8_COPMA</name>
<evidence type="ECO:0000313" key="3">
    <source>
        <dbReference type="EMBL" id="TFK30947.1"/>
    </source>
</evidence>
<dbReference type="SUPFAM" id="SSF52833">
    <property type="entry name" value="Thioredoxin-like"/>
    <property type="match status" value="1"/>
</dbReference>
<protein>
    <recommendedName>
        <fullName evidence="2">Thioredoxin domain-containing protein</fullName>
    </recommendedName>
</protein>
<dbReference type="InterPro" id="IPR010357">
    <property type="entry name" value="TXNDC17_dom"/>
</dbReference>
<feature type="domain" description="Thioredoxin" evidence="2">
    <location>
        <begin position="22"/>
        <end position="109"/>
    </location>
</feature>
<dbReference type="GO" id="GO:0047134">
    <property type="term" value="F:protein-disulfide reductase [NAD(P)H] activity"/>
    <property type="evidence" value="ECO:0007669"/>
    <property type="project" value="InterPro"/>
</dbReference>
<accession>A0A5C3LDQ8</accession>
<dbReference type="EMBL" id="ML210146">
    <property type="protein sequence ID" value="TFK30947.1"/>
    <property type="molecule type" value="Genomic_DNA"/>
</dbReference>
<dbReference type="Pfam" id="PF06110">
    <property type="entry name" value="TXD17-like_Trx"/>
    <property type="match status" value="1"/>
</dbReference>
<gene>
    <name evidence="3" type="ORF">FA15DRAFT_699361</name>
</gene>
<evidence type="ECO:0000259" key="2">
    <source>
        <dbReference type="Pfam" id="PF06110"/>
    </source>
</evidence>
<evidence type="ECO:0000313" key="4">
    <source>
        <dbReference type="Proteomes" id="UP000307440"/>
    </source>
</evidence>
<sequence length="112" mass="12629">MPIYFADPSIDPVSLQSVPEQFLIFYSSVVNGEMWCPDCRAVDSLIQETFGPDGPTALIVYTGTRQQWKTPANIFRQEPWNITGVPSVVRVKDGERLVESQVTQERLAELVK</sequence>
<dbReference type="STRING" id="230819.A0A5C3LDQ8"/>
<evidence type="ECO:0000256" key="1">
    <source>
        <dbReference type="ARBA" id="ARBA00008987"/>
    </source>
</evidence>
<comment type="similarity">
    <text evidence="1">Belongs to the thioredoxin family.</text>
</comment>
<dbReference type="PANTHER" id="PTHR12452:SF0">
    <property type="entry name" value="THIOREDOXIN DOMAIN-CONTAINING PROTEIN 17"/>
    <property type="match status" value="1"/>
</dbReference>
<dbReference type="GO" id="GO:0005829">
    <property type="term" value="C:cytosol"/>
    <property type="evidence" value="ECO:0007669"/>
    <property type="project" value="TreeGrafter"/>
</dbReference>